<keyword evidence="7" id="KW-0521">NADP</keyword>
<dbReference type="GlyGen" id="Q54X84">
    <property type="glycosylation" value="1 site"/>
</dbReference>
<dbReference type="GO" id="GO:0005829">
    <property type="term" value="C:cytosol"/>
    <property type="evidence" value="ECO:0000318"/>
    <property type="project" value="GO_Central"/>
</dbReference>
<dbReference type="HOGENOM" id="CLU_025841_2_1_1"/>
<evidence type="ECO:0000256" key="5">
    <source>
        <dbReference type="ARBA" id="ARBA00022630"/>
    </source>
</evidence>
<dbReference type="UniPathway" id="UPA00193"/>
<evidence type="ECO:0000256" key="8">
    <source>
        <dbReference type="ARBA" id="ARBA00023002"/>
    </source>
</evidence>
<evidence type="ECO:0000256" key="6">
    <source>
        <dbReference type="ARBA" id="ARBA00022827"/>
    </source>
</evidence>
<evidence type="ECO:0000313" key="15">
    <source>
        <dbReference type="EMBL" id="EAL67868.1"/>
    </source>
</evidence>
<feature type="domain" description="MTHFR SAM-binding regulatory" evidence="14">
    <location>
        <begin position="304"/>
        <end position="596"/>
    </location>
</feature>
<comment type="similarity">
    <text evidence="3">Belongs to the methylenetetrahydrofolate reductase family.</text>
</comment>
<dbReference type="Pfam" id="PF21895">
    <property type="entry name" value="MTHFR_C"/>
    <property type="match status" value="1"/>
</dbReference>
<dbReference type="GO" id="GO:0009086">
    <property type="term" value="P:methionine biosynthetic process"/>
    <property type="evidence" value="ECO:0000318"/>
    <property type="project" value="GO_Central"/>
</dbReference>
<dbReference type="Pfam" id="PF02219">
    <property type="entry name" value="MTHFR"/>
    <property type="match status" value="1"/>
</dbReference>
<comment type="pathway">
    <text evidence="11">Amino-acid biosynthesis; L-methionine biosynthesis via de novo pathway.</text>
</comment>
<keyword evidence="9" id="KW-0520">NAD</keyword>
<dbReference type="AlphaFoldDB" id="Q54X84"/>
<dbReference type="PhylomeDB" id="Q54X84"/>
<dbReference type="EC" id="1.5.1.54" evidence="12"/>
<dbReference type="InterPro" id="IPR004621">
    <property type="entry name" value="Fadh2_euk"/>
</dbReference>
<name>Q54X84_DICDI</name>
<dbReference type="RefSeq" id="XP_641844.1">
    <property type="nucleotide sequence ID" value="XM_636752.1"/>
</dbReference>
<evidence type="ECO:0000256" key="4">
    <source>
        <dbReference type="ARBA" id="ARBA00022605"/>
    </source>
</evidence>
<dbReference type="FunCoup" id="Q54X84">
    <property type="interactions" value="258"/>
</dbReference>
<dbReference type="GO" id="GO:0004489">
    <property type="term" value="F:methylenetetrahydrofolate reductase [NAD(P)H] activity"/>
    <property type="evidence" value="ECO:0000250"/>
    <property type="project" value="dictyBase"/>
</dbReference>
<dbReference type="KEGG" id="ddi:DDB_G0279137"/>
<evidence type="ECO:0000313" key="16">
    <source>
        <dbReference type="Proteomes" id="UP000002195"/>
    </source>
</evidence>
<dbReference type="EMBL" id="AAFI02000027">
    <property type="protein sequence ID" value="EAL67868.1"/>
    <property type="molecule type" value="Genomic_DNA"/>
</dbReference>
<comment type="pathway">
    <text evidence="2">One-carbon metabolism; tetrahydrofolate interconversion.</text>
</comment>
<dbReference type="dictyBase" id="DDB_G0279137"/>
<dbReference type="NCBIfam" id="TIGR00677">
    <property type="entry name" value="fadh2_euk"/>
    <property type="match status" value="1"/>
</dbReference>
<dbReference type="PaxDb" id="44689-DDB0230137"/>
<accession>Q54X84</accession>
<evidence type="ECO:0000256" key="9">
    <source>
        <dbReference type="ARBA" id="ARBA00023027"/>
    </source>
</evidence>
<comment type="caution">
    <text evidence="15">The sequence shown here is derived from an EMBL/GenBank/DDBJ whole genome shotgun (WGS) entry which is preliminary data.</text>
</comment>
<dbReference type="Reactome" id="R-DDI-196757">
    <property type="pathway name" value="Metabolism of folate and pterines"/>
</dbReference>
<keyword evidence="8" id="KW-0560">Oxidoreductase</keyword>
<dbReference type="Gene3D" id="3.20.20.220">
    <property type="match status" value="1"/>
</dbReference>
<dbReference type="STRING" id="44689.Q54X84"/>
<sequence length="627" mass="70455">MTSMKIIDKIQKKKESNTPFYSFEYFPPKTMEGVQNLYDRLGRMLLFEPLFIDITWGAGGSTSALTLEIAEKAQNVCGLETMMHLTCTNMPVSEIIYALDKAKSTGIRNILALRGDPPRGEEWKKIEGGFAYAADLVRFIREKYGDYFCISVAGYPEGHSDCVSKEEDIRYLKEKVDAGADFIITQLFYDCDIFCEFVEKCRSVGINCPIIPGIMPIQTYAGFVRMTTLSKTKVPQYIMDNLEPIKDNDEEVKKYGVRLCVEMSKRLLDFGVEGLHFYTLNLERSVRKVLKGLQLVTPDQLSPFLPWAQSAAGNRLKEEVRPIFWQNRPRSYIARTGSWDEFPNGRWGDYRSPAFGDLSDYHLGGVTPPPGGSANNNTTTTTTGDSVVVPNIYGDSPQSEQDVYNVFASYCSGNIKRLPWNDSPLSLESENIKEQLVFLNKNGFLTINSQPAINGLPSTDKQHGWGGKNGIVYKKAYIEFFASPENTLKLIEYFKKCPMITYHAVNRKGDSKTNTKGTNAVTWGIFPGKEIIQPTVVDHNSFMVWKDEAFALWETQWSSTYSPSSTSRTLLDSMINNYYLINIVDNNFINGNIFQSFTDLVNNLSSPVLSSSSNGIQSSTTSNTASI</sequence>
<feature type="region of interest" description="Disordered" evidence="13">
    <location>
        <begin position="608"/>
        <end position="627"/>
    </location>
</feature>
<evidence type="ECO:0000256" key="12">
    <source>
        <dbReference type="ARBA" id="ARBA00034529"/>
    </source>
</evidence>
<proteinExistence type="inferred from homology"/>
<dbReference type="Proteomes" id="UP000002195">
    <property type="component" value="Unassembled WGS sequence"/>
</dbReference>
<dbReference type="InterPro" id="IPR003171">
    <property type="entry name" value="Mehydrof_redctse-like"/>
</dbReference>
<evidence type="ECO:0000256" key="1">
    <source>
        <dbReference type="ARBA" id="ARBA00001974"/>
    </source>
</evidence>
<dbReference type="NCBIfam" id="TIGR00676">
    <property type="entry name" value="fadh2"/>
    <property type="match status" value="1"/>
</dbReference>
<keyword evidence="16" id="KW-1185">Reference proteome</keyword>
<dbReference type="FunFam" id="3.20.20.220:FF:000002">
    <property type="entry name" value="Methylenetetrahydrofolate reductase"/>
    <property type="match status" value="1"/>
</dbReference>
<dbReference type="BRENDA" id="1.5.1.20">
    <property type="organism ID" value="1939"/>
</dbReference>
<evidence type="ECO:0000259" key="14">
    <source>
        <dbReference type="Pfam" id="PF21895"/>
    </source>
</evidence>
<dbReference type="PANTHER" id="PTHR45754:SF3">
    <property type="entry name" value="METHYLENETETRAHYDROFOLATE REDUCTASE (NADPH)"/>
    <property type="match status" value="1"/>
</dbReference>
<evidence type="ECO:0000256" key="13">
    <source>
        <dbReference type="SAM" id="MobiDB-lite"/>
    </source>
</evidence>
<dbReference type="SMR" id="Q54X84"/>
<dbReference type="GO" id="GO:0106312">
    <property type="term" value="F:methylenetetrahydrofolate reductase (NADH) activity"/>
    <property type="evidence" value="ECO:0007669"/>
    <property type="project" value="UniProtKB-EC"/>
</dbReference>
<dbReference type="InterPro" id="IPR029041">
    <property type="entry name" value="FAD-linked_oxidoreductase-like"/>
</dbReference>
<dbReference type="eggNOG" id="KOG0564">
    <property type="taxonomic scope" value="Eukaryota"/>
</dbReference>
<evidence type="ECO:0000256" key="10">
    <source>
        <dbReference type="ARBA" id="ARBA00023167"/>
    </source>
</evidence>
<dbReference type="InterPro" id="IPR053806">
    <property type="entry name" value="MTHFR_C"/>
</dbReference>
<keyword evidence="5" id="KW-0285">Flavoprotein</keyword>
<keyword evidence="6" id="KW-0274">FAD</keyword>
<evidence type="ECO:0000256" key="11">
    <source>
        <dbReference type="ARBA" id="ARBA00034478"/>
    </source>
</evidence>
<organism evidence="15 16">
    <name type="scientific">Dictyostelium discoideum</name>
    <name type="common">Social amoeba</name>
    <dbReference type="NCBI Taxonomy" id="44689"/>
    <lineage>
        <taxon>Eukaryota</taxon>
        <taxon>Amoebozoa</taxon>
        <taxon>Evosea</taxon>
        <taxon>Eumycetozoa</taxon>
        <taxon>Dictyostelia</taxon>
        <taxon>Dictyosteliales</taxon>
        <taxon>Dictyosteliaceae</taxon>
        <taxon>Dictyostelium</taxon>
    </lineage>
</organism>
<dbReference type="GeneID" id="8621890"/>
<protein>
    <recommendedName>
        <fullName evidence="12">methylenetetrahydrofolate reductase (NADH)</fullName>
        <ecNumber evidence="12">1.5.1.54</ecNumber>
    </recommendedName>
</protein>
<reference evidence="15 16" key="1">
    <citation type="journal article" date="2005" name="Nature">
        <title>The genome of the social amoeba Dictyostelium discoideum.</title>
        <authorList>
            <consortium name="The Dictyostelium discoideum Sequencing Consortium"/>
            <person name="Eichinger L."/>
            <person name="Pachebat J.A."/>
            <person name="Glockner G."/>
            <person name="Rajandream M.A."/>
            <person name="Sucgang R."/>
            <person name="Berriman M."/>
            <person name="Song J."/>
            <person name="Olsen R."/>
            <person name="Szafranski K."/>
            <person name="Xu Q."/>
            <person name="Tunggal B."/>
            <person name="Kummerfeld S."/>
            <person name="Madera M."/>
            <person name="Konfortov B.A."/>
            <person name="Rivero F."/>
            <person name="Bankier A.T."/>
            <person name="Lehmann R."/>
            <person name="Hamlin N."/>
            <person name="Davies R."/>
            <person name="Gaudet P."/>
            <person name="Fey P."/>
            <person name="Pilcher K."/>
            <person name="Chen G."/>
            <person name="Saunders D."/>
            <person name="Sodergren E."/>
            <person name="Davis P."/>
            <person name="Kerhornou A."/>
            <person name="Nie X."/>
            <person name="Hall N."/>
            <person name="Anjard C."/>
            <person name="Hemphill L."/>
            <person name="Bason N."/>
            <person name="Farbrother P."/>
            <person name="Desany B."/>
            <person name="Just E."/>
            <person name="Morio T."/>
            <person name="Rost R."/>
            <person name="Churcher C."/>
            <person name="Cooper J."/>
            <person name="Haydock S."/>
            <person name="van Driessche N."/>
            <person name="Cronin A."/>
            <person name="Goodhead I."/>
            <person name="Muzny D."/>
            <person name="Mourier T."/>
            <person name="Pain A."/>
            <person name="Lu M."/>
            <person name="Harper D."/>
            <person name="Lindsay R."/>
            <person name="Hauser H."/>
            <person name="James K."/>
            <person name="Quiles M."/>
            <person name="Madan Babu M."/>
            <person name="Saito T."/>
            <person name="Buchrieser C."/>
            <person name="Wardroper A."/>
            <person name="Felder M."/>
            <person name="Thangavelu M."/>
            <person name="Johnson D."/>
            <person name="Knights A."/>
            <person name="Loulseged H."/>
            <person name="Mungall K."/>
            <person name="Oliver K."/>
            <person name="Price C."/>
            <person name="Quail M.A."/>
            <person name="Urushihara H."/>
            <person name="Hernandez J."/>
            <person name="Rabbinowitsch E."/>
            <person name="Steffen D."/>
            <person name="Sanders M."/>
            <person name="Ma J."/>
            <person name="Kohara Y."/>
            <person name="Sharp S."/>
            <person name="Simmonds M."/>
            <person name="Spiegler S."/>
            <person name="Tivey A."/>
            <person name="Sugano S."/>
            <person name="White B."/>
            <person name="Walker D."/>
            <person name="Woodward J."/>
            <person name="Winckler T."/>
            <person name="Tanaka Y."/>
            <person name="Shaulsky G."/>
            <person name="Schleicher M."/>
            <person name="Weinstock G."/>
            <person name="Rosenthal A."/>
            <person name="Cox E.C."/>
            <person name="Chisholm R.L."/>
            <person name="Gibbs R."/>
            <person name="Loomis W.F."/>
            <person name="Platzer M."/>
            <person name="Kay R.R."/>
            <person name="Williams J."/>
            <person name="Dear P.H."/>
            <person name="Noegel A.A."/>
            <person name="Barrell B."/>
            <person name="Kuspa A."/>
        </authorList>
    </citation>
    <scope>NUCLEOTIDE SEQUENCE [LARGE SCALE GENOMIC DNA]</scope>
    <source>
        <strain evidence="15 16">AX4</strain>
    </source>
</reference>
<dbReference type="GO" id="GO:0071949">
    <property type="term" value="F:FAD binding"/>
    <property type="evidence" value="ECO:0000318"/>
    <property type="project" value="GO_Central"/>
</dbReference>
<evidence type="ECO:0000256" key="7">
    <source>
        <dbReference type="ARBA" id="ARBA00022857"/>
    </source>
</evidence>
<dbReference type="InterPro" id="IPR004620">
    <property type="entry name" value="MTHF_reductase_bac"/>
</dbReference>
<dbReference type="GO" id="GO:0035999">
    <property type="term" value="P:tetrahydrofolate interconversion"/>
    <property type="evidence" value="ECO:0000318"/>
    <property type="project" value="GO_Central"/>
</dbReference>
<dbReference type="PANTHER" id="PTHR45754">
    <property type="entry name" value="METHYLENETETRAHYDROFOLATE REDUCTASE"/>
    <property type="match status" value="1"/>
</dbReference>
<keyword evidence="4" id="KW-0028">Amino-acid biosynthesis</keyword>
<dbReference type="InParanoid" id="Q54X84"/>
<comment type="cofactor">
    <cofactor evidence="1">
        <name>FAD</name>
        <dbReference type="ChEBI" id="CHEBI:57692"/>
    </cofactor>
</comment>
<dbReference type="SUPFAM" id="SSF51730">
    <property type="entry name" value="FAD-linked oxidoreductase"/>
    <property type="match status" value="1"/>
</dbReference>
<dbReference type="OMA" id="AWKEEFY"/>
<keyword evidence="10" id="KW-0486">Methionine biosynthesis</keyword>
<dbReference type="VEuPathDB" id="AmoebaDB:DDB_G0279137"/>
<evidence type="ECO:0000256" key="3">
    <source>
        <dbReference type="ARBA" id="ARBA00006743"/>
    </source>
</evidence>
<evidence type="ECO:0000256" key="2">
    <source>
        <dbReference type="ARBA" id="ARBA00004777"/>
    </source>
</evidence>
<dbReference type="CDD" id="cd00537">
    <property type="entry name" value="MTHFR"/>
    <property type="match status" value="1"/>
</dbReference>
<gene>
    <name evidence="15" type="ORF">DDB_G0279137</name>
</gene>